<feature type="transmembrane region" description="Helical" evidence="1">
    <location>
        <begin position="12"/>
        <end position="38"/>
    </location>
</feature>
<dbReference type="Proteomes" id="UP000823561">
    <property type="component" value="Chromosome 19"/>
</dbReference>
<reference evidence="2" key="1">
    <citation type="submission" date="2020-10" db="EMBL/GenBank/DDBJ databases">
        <title>Chromosome-scale genome assembly of the Allis shad, Alosa alosa.</title>
        <authorList>
            <person name="Margot Z."/>
            <person name="Christophe K."/>
            <person name="Cabau C."/>
            <person name="Louis A."/>
            <person name="Berthelot C."/>
            <person name="Parey E."/>
            <person name="Roest Crollius H."/>
            <person name="Montfort J."/>
            <person name="Robinson-Rechavi M."/>
            <person name="Bucao C."/>
            <person name="Bouchez O."/>
            <person name="Gislard M."/>
            <person name="Lluch J."/>
            <person name="Milhes M."/>
            <person name="Lampietro C."/>
            <person name="Lopez Roques C."/>
            <person name="Donnadieu C."/>
            <person name="Braasch I."/>
            <person name="Desvignes T."/>
            <person name="Postlethwait J."/>
            <person name="Bobe J."/>
            <person name="Guiguen Y."/>
        </authorList>
    </citation>
    <scope>NUCLEOTIDE SEQUENCE</scope>
    <source>
        <strain evidence="2">M-15738</strain>
        <tissue evidence="2">Blood</tissue>
    </source>
</reference>
<keyword evidence="1" id="KW-0812">Transmembrane</keyword>
<proteinExistence type="predicted"/>
<evidence type="ECO:0000256" key="1">
    <source>
        <dbReference type="SAM" id="Phobius"/>
    </source>
</evidence>
<feature type="transmembrane region" description="Helical" evidence="1">
    <location>
        <begin position="59"/>
        <end position="77"/>
    </location>
</feature>
<dbReference type="AlphaFoldDB" id="A0AAV6FXT0"/>
<evidence type="ECO:0000313" key="2">
    <source>
        <dbReference type="EMBL" id="KAG5265927.1"/>
    </source>
</evidence>
<protein>
    <submittedName>
        <fullName evidence="2">Uncharacterized protein</fullName>
    </submittedName>
</protein>
<sequence>VFWESLNHIEFVYLFCVVFRLRVILSTALLSVLSQFLYQFPRTIVKRQYLKWDLIWTQGLWWTGTSMLQIISHYALIEVPLSSIKPQERKLFSVRSNIAADRGVTHIYIKNKEVHFKLKEVSCQSVSLESGSRSCRLMLLQVMALFQLHSWWT</sequence>
<evidence type="ECO:0000313" key="3">
    <source>
        <dbReference type="Proteomes" id="UP000823561"/>
    </source>
</evidence>
<name>A0AAV6FXT0_9TELE</name>
<accession>A0AAV6FXT0</accession>
<feature type="non-terminal residue" evidence="2">
    <location>
        <position position="1"/>
    </location>
</feature>
<dbReference type="EMBL" id="JADWDJ010000019">
    <property type="protein sequence ID" value="KAG5265927.1"/>
    <property type="molecule type" value="Genomic_DNA"/>
</dbReference>
<keyword evidence="3" id="KW-1185">Reference proteome</keyword>
<gene>
    <name evidence="2" type="ORF">AALO_G00247910</name>
</gene>
<keyword evidence="1" id="KW-1133">Transmembrane helix</keyword>
<keyword evidence="1" id="KW-0472">Membrane</keyword>
<organism evidence="2 3">
    <name type="scientific">Alosa alosa</name>
    <name type="common">allis shad</name>
    <dbReference type="NCBI Taxonomy" id="278164"/>
    <lineage>
        <taxon>Eukaryota</taxon>
        <taxon>Metazoa</taxon>
        <taxon>Chordata</taxon>
        <taxon>Craniata</taxon>
        <taxon>Vertebrata</taxon>
        <taxon>Euteleostomi</taxon>
        <taxon>Actinopterygii</taxon>
        <taxon>Neopterygii</taxon>
        <taxon>Teleostei</taxon>
        <taxon>Clupei</taxon>
        <taxon>Clupeiformes</taxon>
        <taxon>Clupeoidei</taxon>
        <taxon>Clupeidae</taxon>
        <taxon>Alosa</taxon>
    </lineage>
</organism>
<comment type="caution">
    <text evidence="2">The sequence shown here is derived from an EMBL/GenBank/DDBJ whole genome shotgun (WGS) entry which is preliminary data.</text>
</comment>